<dbReference type="GO" id="GO:0016491">
    <property type="term" value="F:oxidoreductase activity"/>
    <property type="evidence" value="ECO:0007669"/>
    <property type="project" value="InterPro"/>
</dbReference>
<dbReference type="InterPro" id="IPR009078">
    <property type="entry name" value="Ferritin-like_SF"/>
</dbReference>
<evidence type="ECO:0000313" key="1">
    <source>
        <dbReference type="EMBL" id="PSN83619.1"/>
    </source>
</evidence>
<protein>
    <submittedName>
        <fullName evidence="1">Aminobenzoate oxygenase</fullName>
    </submittedName>
</protein>
<organism evidence="1 2">
    <name type="scientific">Candidatus Marsarchaeota G1 archaeon BE_D</name>
    <dbReference type="NCBI Taxonomy" id="1978156"/>
    <lineage>
        <taxon>Archaea</taxon>
        <taxon>Candidatus Marsarchaeota</taxon>
        <taxon>Candidatus Marsarchaeota group 1</taxon>
    </lineage>
</organism>
<dbReference type="EMBL" id="NEXD01000098">
    <property type="protein sequence ID" value="PSN83619.1"/>
    <property type="molecule type" value="Genomic_DNA"/>
</dbReference>
<dbReference type="Gene3D" id="1.10.620.20">
    <property type="entry name" value="Ribonucleotide Reductase, subunit A"/>
    <property type="match status" value="1"/>
</dbReference>
<accession>A0A2R6ABA3</accession>
<name>A0A2R6ABA3_9ARCH</name>
<evidence type="ECO:0000313" key="2">
    <source>
        <dbReference type="Proteomes" id="UP000240569"/>
    </source>
</evidence>
<reference evidence="1 2" key="1">
    <citation type="submission" date="2017-04" db="EMBL/GenBank/DDBJ databases">
        <title>Novel microbial lineages endemic to geothermal iron-oxide mats fill important gaps in the evolutionary history of Archaea.</title>
        <authorList>
            <person name="Jay Z.J."/>
            <person name="Beam J.P."/>
            <person name="Dlakic M."/>
            <person name="Rusch D.B."/>
            <person name="Kozubal M.A."/>
            <person name="Inskeep W.P."/>
        </authorList>
    </citation>
    <scope>NUCLEOTIDE SEQUENCE [LARGE SCALE GENOMIC DNA]</scope>
    <source>
        <strain evidence="1">BE_D</strain>
    </source>
</reference>
<proteinExistence type="predicted"/>
<dbReference type="SUPFAM" id="SSF47240">
    <property type="entry name" value="Ferritin-like"/>
    <property type="match status" value="1"/>
</dbReference>
<comment type="caution">
    <text evidence="1">The sequence shown here is derived from an EMBL/GenBank/DDBJ whole genome shotgun (WGS) entry which is preliminary data.</text>
</comment>
<dbReference type="InterPro" id="IPR012348">
    <property type="entry name" value="RNR-like"/>
</dbReference>
<dbReference type="AlphaFoldDB" id="A0A2R6ABA3"/>
<sequence length="335" mass="39139">MSTNFDSDPVFPERNIYPIRWDFTDSLAWKLYTRSKREQWDEESLNWERLKEVASGLERKQKLAICYWWALLSTFDNAAPVFAYALVKGQEMHINKSYEALITMVTCDECRHNLLCGRSIQCLLPGFPLDFKPQNDFEEKVRRNVLWTWYNGSRYWNAYKEAYNKYPFDVLLTSFMMGEAAATTVFTEMSKNAKIEPFPEAFRNVAKDETRHYAFTHILMQDGLEKMSEERKWLVTKQIRAGFVFLSLITYKPPKDFWRLPQDFERIHFELEAVARDAGLGVPTLEEKEKAWREAVLRVGAAVGKYGVKMPEIPELGISGEEVSEVSEQDVIPVF</sequence>
<dbReference type="Proteomes" id="UP000240569">
    <property type="component" value="Unassembled WGS sequence"/>
</dbReference>
<gene>
    <name evidence="1" type="ORF">B9Q02_10345</name>
</gene>